<evidence type="ECO:0000313" key="3">
    <source>
        <dbReference type="EMBL" id="GLR47181.1"/>
    </source>
</evidence>
<comment type="caution">
    <text evidence="3">The sequence shown here is derived from an EMBL/GenBank/DDBJ whole genome shotgun (WGS) entry which is preliminary data.</text>
</comment>
<protein>
    <recommendedName>
        <fullName evidence="5">Metallo-peptidase family M12B Reprolysin-like</fullName>
    </recommendedName>
</protein>
<evidence type="ECO:0008006" key="5">
    <source>
        <dbReference type="Google" id="ProtNLM"/>
    </source>
</evidence>
<accession>A0ABQ5Z589</accession>
<organism evidence="3 4">
    <name type="scientific">Sphingomonas astaxanthinifaciens DSM 22298</name>
    <dbReference type="NCBI Taxonomy" id="1123267"/>
    <lineage>
        <taxon>Bacteria</taxon>
        <taxon>Pseudomonadati</taxon>
        <taxon>Pseudomonadota</taxon>
        <taxon>Alphaproteobacteria</taxon>
        <taxon>Sphingomonadales</taxon>
        <taxon>Sphingomonadaceae</taxon>
        <taxon>Sphingomonas</taxon>
    </lineage>
</organism>
<dbReference type="Proteomes" id="UP001156703">
    <property type="component" value="Unassembled WGS sequence"/>
</dbReference>
<feature type="signal peptide" evidence="2">
    <location>
        <begin position="1"/>
        <end position="24"/>
    </location>
</feature>
<keyword evidence="2" id="KW-0732">Signal</keyword>
<reference evidence="4" key="1">
    <citation type="journal article" date="2019" name="Int. J. Syst. Evol. Microbiol.">
        <title>The Global Catalogue of Microorganisms (GCM) 10K type strain sequencing project: providing services to taxonomists for standard genome sequencing and annotation.</title>
        <authorList>
            <consortium name="The Broad Institute Genomics Platform"/>
            <consortium name="The Broad Institute Genome Sequencing Center for Infectious Disease"/>
            <person name="Wu L."/>
            <person name="Ma J."/>
        </authorList>
    </citation>
    <scope>NUCLEOTIDE SEQUENCE [LARGE SCALE GENOMIC DNA]</scope>
    <source>
        <strain evidence="4">NBRC 102146</strain>
    </source>
</reference>
<proteinExistence type="predicted"/>
<gene>
    <name evidence="3" type="ORF">GCM10007925_08920</name>
</gene>
<dbReference type="InterPro" id="IPR024079">
    <property type="entry name" value="MetalloPept_cat_dom_sf"/>
</dbReference>
<evidence type="ECO:0000313" key="4">
    <source>
        <dbReference type="Proteomes" id="UP001156703"/>
    </source>
</evidence>
<dbReference type="Gene3D" id="3.40.390.10">
    <property type="entry name" value="Collagenase (Catalytic Domain)"/>
    <property type="match status" value="1"/>
</dbReference>
<dbReference type="SUPFAM" id="SSF55486">
    <property type="entry name" value="Metalloproteases ('zincins'), catalytic domain"/>
    <property type="match status" value="1"/>
</dbReference>
<evidence type="ECO:0000256" key="2">
    <source>
        <dbReference type="SAM" id="SignalP"/>
    </source>
</evidence>
<feature type="chain" id="PRO_5045795471" description="Metallo-peptidase family M12B Reprolysin-like" evidence="2">
    <location>
        <begin position="25"/>
        <end position="293"/>
    </location>
</feature>
<dbReference type="RefSeq" id="WP_051676346.1">
    <property type="nucleotide sequence ID" value="NZ_BSOO01000006.1"/>
</dbReference>
<name>A0ABQ5Z589_9SPHN</name>
<sequence length="293" mass="31112">MSRKTLFLGAAAVALAMSTGPATANHSWSNYHWAHQTGGALSVKVNYSVDSVWLPYVQTSIADWDNPVVGGAPDVLTLPSAASSADRRRCNPISGQILVCNYAYGRKGWLGIASVWADGNSHITQATTKLNDSYYGATSSYNTPGFRALVACQEVGHDFGLAHQDENFSNANLGSCMDYTNNPDGGGSNGTKGNRKPNAHDYEQLGTIYAHADSYSTATLAAAATNFGERAVGKPAAAGRPTEGAGDTAAEWGEPVHRDGKGRPDQFIRYYPGGYKMITHVFWAPDAKGNEAV</sequence>
<evidence type="ECO:0000256" key="1">
    <source>
        <dbReference type="SAM" id="MobiDB-lite"/>
    </source>
</evidence>
<keyword evidence="4" id="KW-1185">Reference proteome</keyword>
<feature type="region of interest" description="Disordered" evidence="1">
    <location>
        <begin position="234"/>
        <end position="260"/>
    </location>
</feature>
<dbReference type="EMBL" id="BSOO01000006">
    <property type="protein sequence ID" value="GLR47181.1"/>
    <property type="molecule type" value="Genomic_DNA"/>
</dbReference>